<dbReference type="Pfam" id="PF07858">
    <property type="entry name" value="LEH"/>
    <property type="match status" value="1"/>
</dbReference>
<gene>
    <name evidence="2" type="ORF">E3W66_05725</name>
</gene>
<comment type="caution">
    <text evidence="2">The sequence shown here is derived from an EMBL/GenBank/DDBJ whole genome shotgun (WGS) entry which is preliminary data.</text>
</comment>
<protein>
    <submittedName>
        <fullName evidence="2">Nuclear transport factor 2 family protein</fullName>
    </submittedName>
</protein>
<name>A0A4Y8UJ78_9GAMM</name>
<proteinExistence type="predicted"/>
<dbReference type="InterPro" id="IPR013100">
    <property type="entry name" value="LEH"/>
</dbReference>
<dbReference type="OrthoDB" id="9781757at2"/>
<reference evidence="2 3" key="1">
    <citation type="submission" date="2019-03" db="EMBL/GenBank/DDBJ databases">
        <title>Draft genome of Gammaproteobacteria bacterium LSUCC0057, a member of the SAR92 clade.</title>
        <authorList>
            <person name="Lanclos V.C."/>
            <person name="Doiron C."/>
            <person name="Henson M.W."/>
            <person name="Thrash J.C."/>
        </authorList>
    </citation>
    <scope>NUCLEOTIDE SEQUENCE [LARGE SCALE GENOMIC DNA]</scope>
    <source>
        <strain evidence="2 3">LSUCC0057</strain>
    </source>
</reference>
<accession>A0A4Y8UJ78</accession>
<evidence type="ECO:0000259" key="1">
    <source>
        <dbReference type="Pfam" id="PF07858"/>
    </source>
</evidence>
<sequence length="143" mass="16221">MAEQQEQIIRRFCALWGDGSAETRPDVEAILSMLHNDIVWQLWVPGGPTIRGKTQLRSEIERQMSFSSHNKLNIINMLSSQNMVMTERDDFAIVHGVPMPHAMVAVFELDEAGLITAWREYLDTADLAKKSGRSPQQRLGQVE</sequence>
<organism evidence="2 3">
    <name type="scientific">Gammaproteobacteria bacterium LSUCC0057</name>
    <dbReference type="NCBI Taxonomy" id="2559237"/>
    <lineage>
        <taxon>Bacteria</taxon>
        <taxon>Pseudomonadati</taxon>
        <taxon>Pseudomonadota</taxon>
        <taxon>Gammaproteobacteria</taxon>
        <taxon>Cellvibrionales</taxon>
        <taxon>Porticoccaceae</taxon>
        <taxon>SAR92 clade</taxon>
    </lineage>
</organism>
<dbReference type="AlphaFoldDB" id="A0A4Y8UJ78"/>
<keyword evidence="3" id="KW-1185">Reference proteome</keyword>
<dbReference type="Proteomes" id="UP000298133">
    <property type="component" value="Unassembled WGS sequence"/>
</dbReference>
<dbReference type="EMBL" id="SPIA01000002">
    <property type="protein sequence ID" value="TFH67749.1"/>
    <property type="molecule type" value="Genomic_DNA"/>
</dbReference>
<feature type="domain" description="Limonene-1,2-epoxide hydrolase" evidence="1">
    <location>
        <begin position="44"/>
        <end position="131"/>
    </location>
</feature>
<evidence type="ECO:0000313" key="3">
    <source>
        <dbReference type="Proteomes" id="UP000298133"/>
    </source>
</evidence>
<evidence type="ECO:0000313" key="2">
    <source>
        <dbReference type="EMBL" id="TFH67749.1"/>
    </source>
</evidence>
<dbReference type="SUPFAM" id="SSF54427">
    <property type="entry name" value="NTF2-like"/>
    <property type="match status" value="1"/>
</dbReference>
<dbReference type="Gene3D" id="3.10.450.50">
    <property type="match status" value="1"/>
</dbReference>
<dbReference type="InterPro" id="IPR032710">
    <property type="entry name" value="NTF2-like_dom_sf"/>
</dbReference>